<dbReference type="RefSeq" id="XP_024502128.1">
    <property type="nucleotide sequence ID" value="XM_024648117.1"/>
</dbReference>
<keyword evidence="3" id="KW-0648">Protein biosynthesis</keyword>
<dbReference type="Proteomes" id="UP000035682">
    <property type="component" value="Unplaced"/>
</dbReference>
<keyword evidence="4" id="KW-1185">Reference proteome</keyword>
<evidence type="ECO:0000313" key="4">
    <source>
        <dbReference type="Proteomes" id="UP000035682"/>
    </source>
</evidence>
<feature type="domain" description="Transcription initiation factor TFIID subunit 12" evidence="2">
    <location>
        <begin position="26"/>
        <end position="86"/>
    </location>
</feature>
<dbReference type="GO" id="GO:0005669">
    <property type="term" value="C:transcription factor TFIID complex"/>
    <property type="evidence" value="ECO:0007669"/>
    <property type="project" value="InterPro"/>
</dbReference>
<dbReference type="OrthoDB" id="2193432at2759"/>
<dbReference type="CTD" id="36375291"/>
<evidence type="ECO:0000313" key="5">
    <source>
        <dbReference type="WBParaSite" id="SRAE_1000119300.1"/>
    </source>
</evidence>
<proteinExistence type="predicted"/>
<gene>
    <name evidence="3 5 6" type="ORF">SRAE_1000119300</name>
</gene>
<reference evidence="3" key="2">
    <citation type="submission" date="2014-09" db="EMBL/GenBank/DDBJ databases">
        <authorList>
            <person name="Aslett A.Martin."/>
        </authorList>
    </citation>
    <scope>NUCLEOTIDE SEQUENCE</scope>
    <source>
        <strain evidence="3">ED321 Heterogonic</strain>
    </source>
</reference>
<dbReference type="SUPFAM" id="SSF47113">
    <property type="entry name" value="Histone-fold"/>
    <property type="match status" value="1"/>
</dbReference>
<dbReference type="Pfam" id="PF03847">
    <property type="entry name" value="TFIID_20kDa"/>
    <property type="match status" value="1"/>
</dbReference>
<protein>
    <recommendedName>
        <fullName evidence="1">Transcription initiation factor TFIID subunit 12</fullName>
    </recommendedName>
</protein>
<evidence type="ECO:0000313" key="3">
    <source>
        <dbReference type="EMBL" id="CEF62926.1"/>
    </source>
</evidence>
<evidence type="ECO:0000313" key="6">
    <source>
        <dbReference type="WormBase" id="SRAE_1000119300"/>
    </source>
</evidence>
<dbReference type="AlphaFoldDB" id="A0A090KZR6"/>
<name>A0A090KZR6_STRRB</name>
<organism evidence="3">
    <name type="scientific">Strongyloides ratti</name>
    <name type="common">Parasitic roundworm</name>
    <dbReference type="NCBI Taxonomy" id="34506"/>
    <lineage>
        <taxon>Eukaryota</taxon>
        <taxon>Metazoa</taxon>
        <taxon>Ecdysozoa</taxon>
        <taxon>Nematoda</taxon>
        <taxon>Chromadorea</taxon>
        <taxon>Rhabditida</taxon>
        <taxon>Tylenchina</taxon>
        <taxon>Panagrolaimomorpha</taxon>
        <taxon>Strongyloidoidea</taxon>
        <taxon>Strongyloididae</taxon>
        <taxon>Strongyloides</taxon>
    </lineage>
</organism>
<keyword evidence="3" id="KW-0396">Initiation factor</keyword>
<dbReference type="GO" id="GO:0006352">
    <property type="term" value="P:DNA-templated transcription initiation"/>
    <property type="evidence" value="ECO:0007669"/>
    <property type="project" value="InterPro"/>
</dbReference>
<reference evidence="5" key="3">
    <citation type="submission" date="2020-12" db="UniProtKB">
        <authorList>
            <consortium name="WormBaseParasite"/>
        </authorList>
    </citation>
    <scope>IDENTIFICATION</scope>
</reference>
<reference evidence="4" key="1">
    <citation type="submission" date="2014-09" db="EMBL/GenBank/DDBJ databases">
        <authorList>
            <person name="Martin A.A."/>
        </authorList>
    </citation>
    <scope>NUCLEOTIDE SEQUENCE</scope>
    <source>
        <strain evidence="4">ED321</strain>
    </source>
</reference>
<dbReference type="WormBase" id="SRAE_1000119300">
    <property type="protein sequence ID" value="SRP04489"/>
    <property type="gene ID" value="WBGene00257796"/>
</dbReference>
<evidence type="ECO:0000259" key="2">
    <source>
        <dbReference type="Pfam" id="PF03847"/>
    </source>
</evidence>
<dbReference type="GO" id="GO:0046982">
    <property type="term" value="F:protein heterodimerization activity"/>
    <property type="evidence" value="ECO:0007669"/>
    <property type="project" value="InterPro"/>
</dbReference>
<dbReference type="InterPro" id="IPR009072">
    <property type="entry name" value="Histone-fold"/>
</dbReference>
<dbReference type="GO" id="GO:0003743">
    <property type="term" value="F:translation initiation factor activity"/>
    <property type="evidence" value="ECO:0007669"/>
    <property type="project" value="UniProtKB-KW"/>
</dbReference>
<dbReference type="InterPro" id="IPR003228">
    <property type="entry name" value="TFIID_TAF12_dom"/>
</dbReference>
<evidence type="ECO:0000256" key="1">
    <source>
        <dbReference type="ARBA" id="ARBA00017484"/>
    </source>
</evidence>
<dbReference type="Gene3D" id="1.10.20.10">
    <property type="entry name" value="Histone, subunit A"/>
    <property type="match status" value="1"/>
</dbReference>
<dbReference type="GeneID" id="36375291"/>
<sequence>MDETKKNFEKQDYIGSDIINLDNIKKYIAILEPNLCITNDICVLLIESLSDYLDDLISVSVKMAKHRKGLYVQKKDVLEALKRYSNVILLDDINDSWY</sequence>
<accession>A0A090KZR6</accession>
<dbReference type="WBParaSite" id="SRAE_1000119300.1">
    <property type="protein sequence ID" value="SRAE_1000119300.1"/>
    <property type="gene ID" value="WBGene00257796"/>
</dbReference>
<dbReference type="EMBL" id="LN609528">
    <property type="protein sequence ID" value="CEF62926.1"/>
    <property type="molecule type" value="Genomic_DNA"/>
</dbReference>